<organism evidence="3 4">
    <name type="scientific">Devosia elaeis</name>
    <dbReference type="NCBI Taxonomy" id="1770058"/>
    <lineage>
        <taxon>Bacteria</taxon>
        <taxon>Pseudomonadati</taxon>
        <taxon>Pseudomonadota</taxon>
        <taxon>Alphaproteobacteria</taxon>
        <taxon>Hyphomicrobiales</taxon>
        <taxon>Devosiaceae</taxon>
        <taxon>Devosia</taxon>
    </lineage>
</organism>
<proteinExistence type="predicted"/>
<dbReference type="InterPro" id="IPR012899">
    <property type="entry name" value="LTXXQ"/>
</dbReference>
<feature type="chain" id="PRO_5008088122" description="LTXXQ motif family protein" evidence="2">
    <location>
        <begin position="28"/>
        <end position="190"/>
    </location>
</feature>
<evidence type="ECO:0000256" key="2">
    <source>
        <dbReference type="SAM" id="SignalP"/>
    </source>
</evidence>
<dbReference type="Pfam" id="PF07813">
    <property type="entry name" value="LTXXQ"/>
    <property type="match status" value="1"/>
</dbReference>
<dbReference type="RefSeq" id="WP_067460394.1">
    <property type="nucleotide sequence ID" value="NZ_LVVY01000138.1"/>
</dbReference>
<dbReference type="GO" id="GO:0042597">
    <property type="term" value="C:periplasmic space"/>
    <property type="evidence" value="ECO:0007669"/>
    <property type="project" value="InterPro"/>
</dbReference>
<dbReference type="EMBL" id="LVVY01000138">
    <property type="protein sequence ID" value="OAM73444.1"/>
    <property type="molecule type" value="Genomic_DNA"/>
</dbReference>
<comment type="caution">
    <text evidence="3">The sequence shown here is derived from an EMBL/GenBank/DDBJ whole genome shotgun (WGS) entry which is preliminary data.</text>
</comment>
<evidence type="ECO:0008006" key="5">
    <source>
        <dbReference type="Google" id="ProtNLM"/>
    </source>
</evidence>
<dbReference type="STRING" id="1770058.A3840_18150"/>
<dbReference type="AlphaFoldDB" id="A0A178HN87"/>
<gene>
    <name evidence="3" type="ORF">A3840_18150</name>
</gene>
<accession>A0A178HN87</accession>
<dbReference type="Proteomes" id="UP000078389">
    <property type="component" value="Unassembled WGS sequence"/>
</dbReference>
<name>A0A178HN87_9HYPH</name>
<evidence type="ECO:0000313" key="4">
    <source>
        <dbReference type="Proteomes" id="UP000078389"/>
    </source>
</evidence>
<keyword evidence="4" id="KW-1185">Reference proteome</keyword>
<feature type="compositionally biased region" description="Basic and acidic residues" evidence="1">
    <location>
        <begin position="167"/>
        <end position="183"/>
    </location>
</feature>
<feature type="signal peptide" evidence="2">
    <location>
        <begin position="1"/>
        <end position="27"/>
    </location>
</feature>
<evidence type="ECO:0000313" key="3">
    <source>
        <dbReference type="EMBL" id="OAM73444.1"/>
    </source>
</evidence>
<keyword evidence="2" id="KW-0732">Signal</keyword>
<reference evidence="3 4" key="1">
    <citation type="submission" date="2016-03" db="EMBL/GenBank/DDBJ databases">
        <title>Genome sequencing of Devosia sp. S37.</title>
        <authorList>
            <person name="Mohd Nor M."/>
        </authorList>
    </citation>
    <scope>NUCLEOTIDE SEQUENCE [LARGE SCALE GENOMIC DNA]</scope>
    <source>
        <strain evidence="3 4">S37</strain>
    </source>
</reference>
<feature type="region of interest" description="Disordered" evidence="1">
    <location>
        <begin position="162"/>
        <end position="190"/>
    </location>
</feature>
<evidence type="ECO:0000256" key="1">
    <source>
        <dbReference type="SAM" id="MobiDB-lite"/>
    </source>
</evidence>
<protein>
    <recommendedName>
        <fullName evidence="5">LTXXQ motif family protein</fullName>
    </recommendedName>
</protein>
<sequence length="190" mass="20454">MKTIAPPAVAALVAASLALGTMAPTLAQDAAPVQARQDVHPGAAHRHGHSRGDLLGFDRGAEAVEVAIVRLGHRLDLNDEQKILLDRLRTDALAAAETFETETAGLRPSRADRDEAATPPDIATRFQNRITLQAARLAALEAVQPAFVAFFESLTEEQRAALMPQPGERRPIGRPAGDRDIRHAPPIHRN</sequence>
<feature type="region of interest" description="Disordered" evidence="1">
    <location>
        <begin position="32"/>
        <end position="52"/>
    </location>
</feature>